<comment type="caution">
    <text evidence="1">The sequence shown here is derived from an EMBL/GenBank/DDBJ whole genome shotgun (WGS) entry which is preliminary data.</text>
</comment>
<reference evidence="1 2" key="1">
    <citation type="journal article" date="2022" name="New Phytol.">
        <title>Ecological generalism drives hyperdiversity of secondary metabolite gene clusters in xylarialean endophytes.</title>
        <authorList>
            <person name="Franco M.E.E."/>
            <person name="Wisecaver J.H."/>
            <person name="Arnold A.E."/>
            <person name="Ju Y.M."/>
            <person name="Slot J.C."/>
            <person name="Ahrendt S."/>
            <person name="Moore L.P."/>
            <person name="Eastman K.E."/>
            <person name="Scott K."/>
            <person name="Konkel Z."/>
            <person name="Mondo S.J."/>
            <person name="Kuo A."/>
            <person name="Hayes R.D."/>
            <person name="Haridas S."/>
            <person name="Andreopoulos B."/>
            <person name="Riley R."/>
            <person name="LaButti K."/>
            <person name="Pangilinan J."/>
            <person name="Lipzen A."/>
            <person name="Amirebrahimi M."/>
            <person name="Yan J."/>
            <person name="Adam C."/>
            <person name="Keymanesh K."/>
            <person name="Ng V."/>
            <person name="Louie K."/>
            <person name="Northen T."/>
            <person name="Drula E."/>
            <person name="Henrissat B."/>
            <person name="Hsieh H.M."/>
            <person name="Youens-Clark K."/>
            <person name="Lutzoni F."/>
            <person name="Miadlikowska J."/>
            <person name="Eastwood D.C."/>
            <person name="Hamelin R.C."/>
            <person name="Grigoriev I.V."/>
            <person name="U'Ren J.M."/>
        </authorList>
    </citation>
    <scope>NUCLEOTIDE SEQUENCE [LARGE SCALE GENOMIC DNA]</scope>
    <source>
        <strain evidence="1 2">CBS 119005</strain>
    </source>
</reference>
<dbReference type="EMBL" id="MU393501">
    <property type="protein sequence ID" value="KAI4863574.1"/>
    <property type="molecule type" value="Genomic_DNA"/>
</dbReference>
<evidence type="ECO:0000313" key="1">
    <source>
        <dbReference type="EMBL" id="KAI4863574.1"/>
    </source>
</evidence>
<name>A0ACB9YVY0_9PEZI</name>
<accession>A0ACB9YVY0</accession>
<evidence type="ECO:0000313" key="2">
    <source>
        <dbReference type="Proteomes" id="UP001497700"/>
    </source>
</evidence>
<keyword evidence="2" id="KW-1185">Reference proteome</keyword>
<gene>
    <name evidence="1" type="ORF">F4820DRAFT_449843</name>
</gene>
<sequence>MSSSFQETRDPVVVDGVHRLSPTGISILIVGGGVGGMMTALESWRQGHNVRILERNEKLDTIGDCFGILPPAWSTLRLFPTMKEQFERESYDVEFSFWRYEGRLIDHRGEAEWNYPGAVHSAQDVRVPWIETRSSITNMLSKQCERLGINIEYGNTAVSYDENENEAIVTVTRLDGTTSRETADIVVAADGVATTSHDHITGRKVRAESSGYALYRGMIPMDLLNSDLHANIIITRDFLCYAITYKEDGNSKESWKAAVSADEVLKRLNENPGWDPDLVEVLSHIPDKSCIDWTLRWRDPQPQWASSGGRVVQLGDSAHSFLPTSGNGATQALEDALSLAQCLCLGRKGKEHIATKVHNKLRFERVSTIQKTGFVNRRLMHHIDLDAAEARPELITMSLPSWIWTHNPVEYAIDNYAAAEAHITKGSPFRNTNGPPGIPYEPWDIASEMEKEMLSLQHE</sequence>
<dbReference type="Proteomes" id="UP001497700">
    <property type="component" value="Unassembled WGS sequence"/>
</dbReference>
<organism evidence="1 2">
    <name type="scientific">Hypoxylon rubiginosum</name>
    <dbReference type="NCBI Taxonomy" id="110542"/>
    <lineage>
        <taxon>Eukaryota</taxon>
        <taxon>Fungi</taxon>
        <taxon>Dikarya</taxon>
        <taxon>Ascomycota</taxon>
        <taxon>Pezizomycotina</taxon>
        <taxon>Sordariomycetes</taxon>
        <taxon>Xylariomycetidae</taxon>
        <taxon>Xylariales</taxon>
        <taxon>Hypoxylaceae</taxon>
        <taxon>Hypoxylon</taxon>
    </lineage>
</organism>
<protein>
    <submittedName>
        <fullName evidence="1">FAD/NAD(P)-binding domain-containing protein</fullName>
    </submittedName>
</protein>
<proteinExistence type="predicted"/>